<feature type="signal peptide" evidence="8">
    <location>
        <begin position="1"/>
        <end position="17"/>
    </location>
</feature>
<keyword evidence="4" id="KW-0472">Membrane</keyword>
<accession>A0A1Y2CPZ1</accession>
<keyword evidence="5" id="KW-0325">Glycoprotein</keyword>
<dbReference type="GO" id="GO:0012505">
    <property type="term" value="C:endomembrane system"/>
    <property type="evidence" value="ECO:0007669"/>
    <property type="project" value="UniProtKB-SubCell"/>
</dbReference>
<dbReference type="AlphaFoldDB" id="A0A1Y2CPZ1"/>
<name>A0A1Y2CPZ1_9FUNG</name>
<keyword evidence="2" id="KW-1003">Cell membrane</keyword>
<gene>
    <name evidence="10" type="ORF">BCR33DRAFT_18747</name>
</gene>
<dbReference type="GO" id="GO:0005886">
    <property type="term" value="C:plasma membrane"/>
    <property type="evidence" value="ECO:0007669"/>
    <property type="project" value="UniProtKB-SubCell"/>
</dbReference>
<sequence length="244" mass="25542">MLHSLVLFLVAASMALAHFEMLSPEPRIVGSMSEQKNFPCSGPKNPPTLPGTRINYSTLNSTLLLIFYWDGSNDIYIGEGENPQVFPHKIGALPNAKMGEDPYEVKLDLSNVPAGFLKTGGKYTLQAVCHQAKFDIYQCADIIYDITQTTTTSTTSTTSTSSTVTTTSSVLNASTTTISKSAATSTIAATVVPVPASAIASASPAERLSSTVTGAGVVYGDLKVGSSATYTTSLAVIGALAIFL</sequence>
<evidence type="ECO:0000256" key="6">
    <source>
        <dbReference type="ARBA" id="ARBA00023288"/>
    </source>
</evidence>
<dbReference type="PANTHER" id="PTHR34992">
    <property type="entry name" value="HYPHAL ANASTAMOSIS-7 PROTEIN"/>
    <property type="match status" value="1"/>
</dbReference>
<dbReference type="InterPro" id="IPR046530">
    <property type="entry name" value="BIM1-like_dom"/>
</dbReference>
<dbReference type="OrthoDB" id="2146436at2759"/>
<evidence type="ECO:0000313" key="11">
    <source>
        <dbReference type="Proteomes" id="UP000193642"/>
    </source>
</evidence>
<proteinExistence type="predicted"/>
<evidence type="ECO:0000256" key="3">
    <source>
        <dbReference type="ARBA" id="ARBA00022729"/>
    </source>
</evidence>
<evidence type="ECO:0000256" key="2">
    <source>
        <dbReference type="ARBA" id="ARBA00022475"/>
    </source>
</evidence>
<keyword evidence="6" id="KW-0449">Lipoprotein</keyword>
<dbReference type="PANTHER" id="PTHR34992:SF1">
    <property type="entry name" value="COPPER ACQUISITION FACTOR BIM1-LIKE DOMAIN-CONTAINING PROTEIN"/>
    <property type="match status" value="1"/>
</dbReference>
<evidence type="ECO:0000259" key="9">
    <source>
        <dbReference type="Pfam" id="PF20238"/>
    </source>
</evidence>
<feature type="domain" description="Copper acquisition factor BIM1-like" evidence="9">
    <location>
        <begin position="17"/>
        <end position="161"/>
    </location>
</feature>
<dbReference type="EMBL" id="MCGO01000010">
    <property type="protein sequence ID" value="ORY49110.1"/>
    <property type="molecule type" value="Genomic_DNA"/>
</dbReference>
<organism evidence="10 11">
    <name type="scientific">Rhizoclosmatium globosum</name>
    <dbReference type="NCBI Taxonomy" id="329046"/>
    <lineage>
        <taxon>Eukaryota</taxon>
        <taxon>Fungi</taxon>
        <taxon>Fungi incertae sedis</taxon>
        <taxon>Chytridiomycota</taxon>
        <taxon>Chytridiomycota incertae sedis</taxon>
        <taxon>Chytridiomycetes</taxon>
        <taxon>Chytridiales</taxon>
        <taxon>Chytriomycetaceae</taxon>
        <taxon>Rhizoclosmatium</taxon>
    </lineage>
</organism>
<evidence type="ECO:0000256" key="4">
    <source>
        <dbReference type="ARBA" id="ARBA00023136"/>
    </source>
</evidence>
<feature type="chain" id="PRO_5012078903" description="Copper acquisition factor BIM1-like domain-containing protein" evidence="8">
    <location>
        <begin position="18"/>
        <end position="244"/>
    </location>
</feature>
<dbReference type="InterPro" id="IPR046936">
    <property type="entry name" value="BIM1-like"/>
</dbReference>
<evidence type="ECO:0000256" key="5">
    <source>
        <dbReference type="ARBA" id="ARBA00023180"/>
    </source>
</evidence>
<keyword evidence="3 8" id="KW-0732">Signal</keyword>
<dbReference type="Pfam" id="PF20238">
    <property type="entry name" value="BIM1-like_dom"/>
    <property type="match status" value="1"/>
</dbReference>
<dbReference type="Proteomes" id="UP000193642">
    <property type="component" value="Unassembled WGS sequence"/>
</dbReference>
<evidence type="ECO:0000256" key="1">
    <source>
        <dbReference type="ARBA" id="ARBA00004236"/>
    </source>
</evidence>
<evidence type="ECO:0000256" key="7">
    <source>
        <dbReference type="ARBA" id="ARBA00037868"/>
    </source>
</evidence>
<comment type="subcellular location">
    <subcellularLocation>
        <location evidence="1">Cell membrane</location>
    </subcellularLocation>
    <subcellularLocation>
        <location evidence="7">Endomembrane system</location>
        <topology evidence="7">Lipid-anchor</topology>
    </subcellularLocation>
</comment>
<evidence type="ECO:0000256" key="8">
    <source>
        <dbReference type="SAM" id="SignalP"/>
    </source>
</evidence>
<keyword evidence="11" id="KW-1185">Reference proteome</keyword>
<reference evidence="10 11" key="1">
    <citation type="submission" date="2016-07" db="EMBL/GenBank/DDBJ databases">
        <title>Pervasive Adenine N6-methylation of Active Genes in Fungi.</title>
        <authorList>
            <consortium name="DOE Joint Genome Institute"/>
            <person name="Mondo S.J."/>
            <person name="Dannebaum R.O."/>
            <person name="Kuo R.C."/>
            <person name="Labutti K."/>
            <person name="Haridas S."/>
            <person name="Kuo A."/>
            <person name="Salamov A."/>
            <person name="Ahrendt S.R."/>
            <person name="Lipzen A."/>
            <person name="Sullivan W."/>
            <person name="Andreopoulos W.B."/>
            <person name="Clum A."/>
            <person name="Lindquist E."/>
            <person name="Daum C."/>
            <person name="Ramamoorthy G.K."/>
            <person name="Gryganskyi A."/>
            <person name="Culley D."/>
            <person name="Magnuson J.K."/>
            <person name="James T.Y."/>
            <person name="O'Malley M.A."/>
            <person name="Stajich J.E."/>
            <person name="Spatafora J.W."/>
            <person name="Visel A."/>
            <person name="Grigoriev I.V."/>
        </authorList>
    </citation>
    <scope>NUCLEOTIDE SEQUENCE [LARGE SCALE GENOMIC DNA]</scope>
    <source>
        <strain evidence="10 11">JEL800</strain>
    </source>
</reference>
<dbReference type="STRING" id="329046.A0A1Y2CPZ1"/>
<evidence type="ECO:0000313" key="10">
    <source>
        <dbReference type="EMBL" id="ORY49110.1"/>
    </source>
</evidence>
<protein>
    <recommendedName>
        <fullName evidence="9">Copper acquisition factor BIM1-like domain-containing protein</fullName>
    </recommendedName>
</protein>
<comment type="caution">
    <text evidence="10">The sequence shown here is derived from an EMBL/GenBank/DDBJ whole genome shotgun (WGS) entry which is preliminary data.</text>
</comment>